<organism evidence="3 4">
    <name type="scientific">Pseudomonas lini</name>
    <dbReference type="NCBI Taxonomy" id="163011"/>
    <lineage>
        <taxon>Bacteria</taxon>
        <taxon>Pseudomonadati</taxon>
        <taxon>Pseudomonadota</taxon>
        <taxon>Gammaproteobacteria</taxon>
        <taxon>Pseudomonadales</taxon>
        <taxon>Pseudomonadaceae</taxon>
        <taxon>Pseudomonas</taxon>
    </lineage>
</organism>
<keyword evidence="1" id="KW-0812">Transmembrane</keyword>
<gene>
    <name evidence="2" type="ORF">F7R14_19095</name>
    <name evidence="3" type="ORF">SAMN04490191_3580</name>
</gene>
<reference evidence="3" key="1">
    <citation type="submission" date="2016-10" db="EMBL/GenBank/DDBJ databases">
        <authorList>
            <person name="de Groot N.N."/>
        </authorList>
    </citation>
    <scope>NUCLEOTIDE SEQUENCE [LARGE SCALE GENOMIC DNA]</scope>
    <source>
        <strain evidence="3">BS3782</strain>
    </source>
</reference>
<accession>A0A1H1YP66</accession>
<evidence type="ECO:0000256" key="1">
    <source>
        <dbReference type="SAM" id="Phobius"/>
    </source>
</evidence>
<evidence type="ECO:0000313" key="5">
    <source>
        <dbReference type="Proteomes" id="UP000434925"/>
    </source>
</evidence>
<evidence type="ECO:0000313" key="3">
    <source>
        <dbReference type="EMBL" id="SDT23160.1"/>
    </source>
</evidence>
<protein>
    <submittedName>
        <fullName evidence="3">Uncharacterized protein</fullName>
    </submittedName>
</protein>
<keyword evidence="1" id="KW-0472">Membrane</keyword>
<reference evidence="2 5" key="3">
    <citation type="submission" date="2019-09" db="EMBL/GenBank/DDBJ databases">
        <title>Draft genome sequences of 48 bacterial type strains from the CCUG.</title>
        <authorList>
            <person name="Tunovic T."/>
            <person name="Pineiro-Iglesias B."/>
            <person name="Unosson C."/>
            <person name="Inganas E."/>
            <person name="Ohlen M."/>
            <person name="Cardew S."/>
            <person name="Jensie-Markopoulos S."/>
            <person name="Salva-Serra F."/>
            <person name="Jaen-Luchoro D."/>
            <person name="Karlsson R."/>
            <person name="Svensson-Stadler L."/>
            <person name="Chun J."/>
            <person name="Moore E."/>
        </authorList>
    </citation>
    <scope>NUCLEOTIDE SEQUENCE [LARGE SCALE GENOMIC DNA]</scope>
    <source>
        <strain evidence="2 5">CCUG 51522</strain>
    </source>
</reference>
<evidence type="ECO:0000313" key="4">
    <source>
        <dbReference type="Proteomes" id="UP000182814"/>
    </source>
</evidence>
<keyword evidence="1" id="KW-1133">Transmembrane helix</keyword>
<dbReference type="Proteomes" id="UP000434925">
    <property type="component" value="Unassembled WGS sequence"/>
</dbReference>
<dbReference type="AlphaFoldDB" id="A0A1H1YP66"/>
<proteinExistence type="predicted"/>
<keyword evidence="4" id="KW-1185">Reference proteome</keyword>
<evidence type="ECO:0000313" key="2">
    <source>
        <dbReference type="EMBL" id="KAB0502747.1"/>
    </source>
</evidence>
<dbReference type="EMBL" id="VZPO01000007">
    <property type="protein sequence ID" value="KAB0502747.1"/>
    <property type="molecule type" value="Genomic_DNA"/>
</dbReference>
<feature type="transmembrane region" description="Helical" evidence="1">
    <location>
        <begin position="49"/>
        <end position="74"/>
    </location>
</feature>
<reference evidence="4" key="2">
    <citation type="submission" date="2016-10" db="EMBL/GenBank/DDBJ databases">
        <authorList>
            <person name="Varghese N."/>
            <person name="Submissions S."/>
        </authorList>
    </citation>
    <scope>NUCLEOTIDE SEQUENCE [LARGE SCALE GENOMIC DNA]</scope>
    <source>
        <strain evidence="4">BS3782</strain>
    </source>
</reference>
<name>A0A1H1YP66_9PSED</name>
<dbReference type="EMBL" id="LT629746">
    <property type="protein sequence ID" value="SDT23160.1"/>
    <property type="molecule type" value="Genomic_DNA"/>
</dbReference>
<dbReference type="Proteomes" id="UP000182814">
    <property type="component" value="Chromosome I"/>
</dbReference>
<dbReference type="RefSeq" id="WP_151152240.1">
    <property type="nucleotide sequence ID" value="NZ_JYLB01000001.1"/>
</dbReference>
<sequence>MKNNKTLIFICFVWLFGEVAKWALGQWLTVNVTDGEITRIKVVLNVVLSYVAGSFGLGVIAGAVLISIMNWSVLPNVMKKIKSIFVTSNDSEARSTESLGETTIYNLGGVGATGSGGGGGGGGAIGENSVGGSAGDGGDQYITVIPAELMSALHSGDLKMDVEVGEGGRPGKFPGEHGRDGGPSGIRFTSADGATSKFFGAAGGSGGKAGFIRPPGAIDLSEDDIDSGFRSTTFMLADALHIKNGLMYVMGGSINSYTVPSLPFDISAFMINVFSAGQLPDSSPRLLFYAIDDPSGVEVSFGSIVIPASESRGALSLCDWRNIEFIASVPGVWIIRVLSGSYELSRLPIEIKCEGYAA</sequence>